<protein>
    <submittedName>
        <fullName evidence="1">Uncharacterized protein</fullName>
    </submittedName>
</protein>
<proteinExistence type="predicted"/>
<dbReference type="RefSeq" id="WP_012657437.1">
    <property type="nucleotide sequence ID" value="NC_011999.1"/>
</dbReference>
<gene>
    <name evidence="1" type="ordered locus">MCCL_1532</name>
</gene>
<name>B9E7S1_MACCJ</name>
<dbReference type="STRING" id="458233.MCCL_1532"/>
<dbReference type="HOGENOM" id="CLU_1794165_0_0_9"/>
<organism evidence="1 2">
    <name type="scientific">Macrococcus caseolyticus (strain JCSC5402)</name>
    <name type="common">Macrococcoides caseolyticum</name>
    <dbReference type="NCBI Taxonomy" id="458233"/>
    <lineage>
        <taxon>Bacteria</taxon>
        <taxon>Bacillati</taxon>
        <taxon>Bacillota</taxon>
        <taxon>Bacilli</taxon>
        <taxon>Bacillales</taxon>
        <taxon>Staphylococcaceae</taxon>
        <taxon>Macrococcoides</taxon>
    </lineage>
</organism>
<dbReference type="OrthoDB" id="2420464at2"/>
<dbReference type="KEGG" id="mcl:MCCL_1532"/>
<dbReference type="EMBL" id="AP009484">
    <property type="protein sequence ID" value="BAH18239.1"/>
    <property type="molecule type" value="Genomic_DNA"/>
</dbReference>
<dbReference type="Proteomes" id="UP000001383">
    <property type="component" value="Chromosome"/>
</dbReference>
<evidence type="ECO:0000313" key="1">
    <source>
        <dbReference type="EMBL" id="BAH18239.1"/>
    </source>
</evidence>
<dbReference type="AlphaFoldDB" id="B9E7S1"/>
<sequence>MKTIKRERQVRLDELIKHCIDNDTFGSKGVFTSTTGKVNVTVYKDDIVIEDAYTDFNITKTFFTITEEVDITESTILEEMVIVRTIEYKNGDVQKIITLATHKSINDVKGEEDWNKKSILHEVWTVKGNGMGELIWTKERGLID</sequence>
<evidence type="ECO:0000313" key="2">
    <source>
        <dbReference type="Proteomes" id="UP000001383"/>
    </source>
</evidence>
<accession>B9E7S1</accession>
<reference evidence="1 2" key="1">
    <citation type="journal article" date="2009" name="J. Bacteriol.">
        <title>Complete genome sequence of Macrococcus caseolyticus strain JCSCS5402, reflecting the ancestral genome of the human-pathogenic staphylococci.</title>
        <authorList>
            <person name="Baba T."/>
            <person name="Kuwahara-Arai K."/>
            <person name="Uchiyama I."/>
            <person name="Takeuchi F."/>
            <person name="Ito T."/>
            <person name="Hiramatsu K."/>
        </authorList>
    </citation>
    <scope>NUCLEOTIDE SEQUENCE [LARGE SCALE GENOMIC DNA]</scope>
    <source>
        <strain evidence="1 2">JCSC5402</strain>
    </source>
</reference>